<keyword evidence="1" id="KW-1133">Transmembrane helix</keyword>
<proteinExistence type="predicted"/>
<gene>
    <name evidence="2" type="ORF">ACFQXB_07485</name>
</gene>
<keyword evidence="1" id="KW-0472">Membrane</keyword>
<dbReference type="Proteomes" id="UP001596516">
    <property type="component" value="Unassembled WGS sequence"/>
</dbReference>
<keyword evidence="3" id="KW-1185">Reference proteome</keyword>
<reference evidence="3" key="1">
    <citation type="journal article" date="2019" name="Int. J. Syst. Evol. Microbiol.">
        <title>The Global Catalogue of Microorganisms (GCM) 10K type strain sequencing project: providing services to taxonomists for standard genome sequencing and annotation.</title>
        <authorList>
            <consortium name="The Broad Institute Genomics Platform"/>
            <consortium name="The Broad Institute Genome Sequencing Center for Infectious Disease"/>
            <person name="Wu L."/>
            <person name="Ma J."/>
        </authorList>
    </citation>
    <scope>NUCLEOTIDE SEQUENCE [LARGE SCALE GENOMIC DNA]</scope>
    <source>
        <strain evidence="3">CGMCC 1.12750</strain>
    </source>
</reference>
<evidence type="ECO:0008006" key="4">
    <source>
        <dbReference type="Google" id="ProtNLM"/>
    </source>
</evidence>
<keyword evidence="1" id="KW-0812">Transmembrane</keyword>
<name>A0ABW2UH86_9RHOB</name>
<protein>
    <recommendedName>
        <fullName evidence="4">DUF3311 domain-containing protein</fullName>
    </recommendedName>
</protein>
<dbReference type="EMBL" id="JBHTFQ010000003">
    <property type="protein sequence ID" value="MFC7704031.1"/>
    <property type="molecule type" value="Genomic_DNA"/>
</dbReference>
<dbReference type="RefSeq" id="WP_377401509.1">
    <property type="nucleotide sequence ID" value="NZ_JBHTFQ010000003.1"/>
</dbReference>
<organism evidence="2 3">
    <name type="scientific">Plastorhodobacter daqingensis</name>
    <dbReference type="NCBI Taxonomy" id="1387281"/>
    <lineage>
        <taxon>Bacteria</taxon>
        <taxon>Pseudomonadati</taxon>
        <taxon>Pseudomonadota</taxon>
        <taxon>Alphaproteobacteria</taxon>
        <taxon>Rhodobacterales</taxon>
        <taxon>Paracoccaceae</taxon>
        <taxon>Plastorhodobacter</taxon>
    </lineage>
</organism>
<feature type="transmembrane region" description="Helical" evidence="1">
    <location>
        <begin position="26"/>
        <end position="46"/>
    </location>
</feature>
<sequence>MAAAPNPRRPLYLARQSYRRRRMMDAARLLPVLGAVLMLMPLLWMPSGGALDTARTKFYLFALWLLLIIVAALLSHPLIRSEDDEPDARPPGDESGPG</sequence>
<evidence type="ECO:0000313" key="3">
    <source>
        <dbReference type="Proteomes" id="UP001596516"/>
    </source>
</evidence>
<accession>A0ABW2UH86</accession>
<evidence type="ECO:0000313" key="2">
    <source>
        <dbReference type="EMBL" id="MFC7704031.1"/>
    </source>
</evidence>
<comment type="caution">
    <text evidence="2">The sequence shown here is derived from an EMBL/GenBank/DDBJ whole genome shotgun (WGS) entry which is preliminary data.</text>
</comment>
<feature type="transmembrane region" description="Helical" evidence="1">
    <location>
        <begin position="58"/>
        <end position="79"/>
    </location>
</feature>
<evidence type="ECO:0000256" key="1">
    <source>
        <dbReference type="SAM" id="Phobius"/>
    </source>
</evidence>